<accession>A0A327ZXF9</accession>
<sequence length="193" mass="22007">MDVGFIIFIIFTIISVVTSIIENANKKKANQSKRPISTKQQVNSKNVFTQLQQSIGNLEKEFTDFKNNPQAKLKEIENRIDAGSKQTQKLEQQVKNKASEVKDQKRPVERSAAKKIQAFEEKIQAKEKLSLAERIEKIEADPHLSPRQKMNRINMIRMEDDIDSAGSLVDFTPENTLKGIIYSEILGPPKARR</sequence>
<comment type="caution">
    <text evidence="2">The sequence shown here is derived from an EMBL/GenBank/DDBJ whole genome shotgun (WGS) entry which is preliminary data.</text>
</comment>
<dbReference type="Proteomes" id="UP000249808">
    <property type="component" value="Unassembled WGS sequence"/>
</dbReference>
<evidence type="ECO:0000313" key="2">
    <source>
        <dbReference type="EMBL" id="RAK46902.1"/>
    </source>
</evidence>
<evidence type="ECO:0000313" key="3">
    <source>
        <dbReference type="Proteomes" id="UP000249808"/>
    </source>
</evidence>
<dbReference type="EMBL" id="PZJH01000001">
    <property type="protein sequence ID" value="RAK46902.1"/>
    <property type="molecule type" value="Genomic_DNA"/>
</dbReference>
<protein>
    <submittedName>
        <fullName evidence="2">Uncharacterized protein</fullName>
    </submittedName>
</protein>
<keyword evidence="1" id="KW-1133">Transmembrane helix</keyword>
<keyword evidence="3" id="KW-1185">Reference proteome</keyword>
<reference evidence="2 3" key="1">
    <citation type="journal article" date="2018" name="Front. Microbiol.">
        <title>Description and Comparative Genomics of Macrococcus caseolyticus subsp. hominis subsp. nov., Macrococcus goetzii sp. nov., Macrococcus epidermidis sp. nov., and Macrococcus bohemicus sp. nov., Novel Macrococci From Human Clinical Material With Virulence Potential and Suspected Uptake of Foreign DNA by Natural Transformation.</title>
        <authorList>
            <person name="Maslanova I."/>
            <person name="Wertheimer Z."/>
            <person name="Sedlacek I."/>
            <person name="Svec P."/>
            <person name="Indrakova A."/>
            <person name="Kovarovic V."/>
            <person name="Schumann P."/>
            <person name="Sproer C."/>
            <person name="Kralova S."/>
            <person name="Sedo O."/>
            <person name="Kristofova L."/>
            <person name="Vrbovska V."/>
            <person name="Fuzik T."/>
            <person name="Petras P."/>
            <person name="Zdrahal Z."/>
            <person name="Ruzickova V."/>
            <person name="Doskar J."/>
            <person name="Pantucek R."/>
        </authorList>
    </citation>
    <scope>NUCLEOTIDE SEQUENCE [LARGE SCALE GENOMIC DNA]</scope>
    <source>
        <strain evidence="2 3">01/688</strain>
    </source>
</reference>
<evidence type="ECO:0000256" key="1">
    <source>
        <dbReference type="SAM" id="Phobius"/>
    </source>
</evidence>
<keyword evidence="1" id="KW-0472">Membrane</keyword>
<proteinExistence type="predicted"/>
<dbReference type="RefSeq" id="WP_111715222.1">
    <property type="nucleotide sequence ID" value="NZ_JBHSSR010000001.1"/>
</dbReference>
<name>A0A327ZXF9_9STAP</name>
<keyword evidence="1" id="KW-0812">Transmembrane</keyword>
<gene>
    <name evidence="2" type="ORF">BHU61_05425</name>
</gene>
<dbReference type="AlphaFoldDB" id="A0A327ZXF9"/>
<feature type="transmembrane region" description="Helical" evidence="1">
    <location>
        <begin position="6"/>
        <end position="24"/>
    </location>
</feature>
<organism evidence="2 3">
    <name type="scientific">Macrococcus epidermidis</name>
    <dbReference type="NCBI Taxonomy" id="1902580"/>
    <lineage>
        <taxon>Bacteria</taxon>
        <taxon>Bacillati</taxon>
        <taxon>Bacillota</taxon>
        <taxon>Bacilli</taxon>
        <taxon>Bacillales</taxon>
        <taxon>Staphylococcaceae</taxon>
        <taxon>Macrococcus</taxon>
    </lineage>
</organism>